<sequence>MSFGLPAYGLQAMLKEGHKHLPGLDEALSYITRTSLGPNGKNKTSDAATIADELEVQHPVAKILVLSGKARWEEIGLTVLKILK</sequence>
<dbReference type="InterPro" id="IPR027413">
    <property type="entry name" value="GROEL-like_equatorial_sf"/>
</dbReference>
<dbReference type="Proteomes" id="UP000317650">
    <property type="component" value="Chromosome 6"/>
</dbReference>
<evidence type="ECO:0000313" key="2">
    <source>
        <dbReference type="Proteomes" id="UP000317650"/>
    </source>
</evidence>
<dbReference type="STRING" id="52838.A0A4S8IQQ0"/>
<protein>
    <submittedName>
        <fullName evidence="1">Uncharacterized protein</fullName>
    </submittedName>
</protein>
<proteinExistence type="predicted"/>
<organism evidence="1 2">
    <name type="scientific">Musa balbisiana</name>
    <name type="common">Banana</name>
    <dbReference type="NCBI Taxonomy" id="52838"/>
    <lineage>
        <taxon>Eukaryota</taxon>
        <taxon>Viridiplantae</taxon>
        <taxon>Streptophyta</taxon>
        <taxon>Embryophyta</taxon>
        <taxon>Tracheophyta</taxon>
        <taxon>Spermatophyta</taxon>
        <taxon>Magnoliopsida</taxon>
        <taxon>Liliopsida</taxon>
        <taxon>Zingiberales</taxon>
        <taxon>Musaceae</taxon>
        <taxon>Musa</taxon>
    </lineage>
</organism>
<dbReference type="Gene3D" id="1.10.560.10">
    <property type="entry name" value="GroEL-like equatorial domain"/>
    <property type="match status" value="1"/>
</dbReference>
<comment type="caution">
    <text evidence="1">The sequence shown here is derived from an EMBL/GenBank/DDBJ whole genome shotgun (WGS) entry which is preliminary data.</text>
</comment>
<gene>
    <name evidence="1" type="ORF">C4D60_Mb06t25240</name>
</gene>
<dbReference type="AlphaFoldDB" id="A0A4S8IQQ0"/>
<name>A0A4S8IQQ0_MUSBA</name>
<dbReference type="EMBL" id="PYDT01000009">
    <property type="protein sequence ID" value="THU50901.1"/>
    <property type="molecule type" value="Genomic_DNA"/>
</dbReference>
<accession>A0A4S8IQQ0</accession>
<evidence type="ECO:0000313" key="1">
    <source>
        <dbReference type="EMBL" id="THU50901.1"/>
    </source>
</evidence>
<dbReference type="SUPFAM" id="SSF48592">
    <property type="entry name" value="GroEL equatorial domain-like"/>
    <property type="match status" value="1"/>
</dbReference>
<reference evidence="1 2" key="1">
    <citation type="journal article" date="2019" name="Nat. Plants">
        <title>Genome sequencing of Musa balbisiana reveals subgenome evolution and function divergence in polyploid bananas.</title>
        <authorList>
            <person name="Yao X."/>
        </authorList>
    </citation>
    <scope>NUCLEOTIDE SEQUENCE [LARGE SCALE GENOMIC DNA]</scope>
    <source>
        <strain evidence="2">cv. DH-PKW</strain>
        <tissue evidence="1">Leaves</tissue>
    </source>
</reference>
<keyword evidence="2" id="KW-1185">Reference proteome</keyword>